<keyword evidence="2" id="KW-1185">Reference proteome</keyword>
<dbReference type="Pfam" id="PF14223">
    <property type="entry name" value="Retrotran_gag_2"/>
    <property type="match status" value="1"/>
</dbReference>
<proteinExistence type="predicted"/>
<organism evidence="1 2">
    <name type="scientific">Trifolium medium</name>
    <dbReference type="NCBI Taxonomy" id="97028"/>
    <lineage>
        <taxon>Eukaryota</taxon>
        <taxon>Viridiplantae</taxon>
        <taxon>Streptophyta</taxon>
        <taxon>Embryophyta</taxon>
        <taxon>Tracheophyta</taxon>
        <taxon>Spermatophyta</taxon>
        <taxon>Magnoliopsida</taxon>
        <taxon>eudicotyledons</taxon>
        <taxon>Gunneridae</taxon>
        <taxon>Pentapetalae</taxon>
        <taxon>rosids</taxon>
        <taxon>fabids</taxon>
        <taxon>Fabales</taxon>
        <taxon>Fabaceae</taxon>
        <taxon>Papilionoideae</taxon>
        <taxon>50 kb inversion clade</taxon>
        <taxon>NPAAA clade</taxon>
        <taxon>Hologalegina</taxon>
        <taxon>IRL clade</taxon>
        <taxon>Trifolieae</taxon>
        <taxon>Trifolium</taxon>
    </lineage>
</organism>
<dbReference type="PANTHER" id="PTHR34676">
    <property type="entry name" value="DUF4219 DOMAIN-CONTAINING PROTEIN-RELATED"/>
    <property type="match status" value="1"/>
</dbReference>
<dbReference type="PANTHER" id="PTHR34676:SF8">
    <property type="entry name" value="TRANSMEMBRANE PROTEIN"/>
    <property type="match status" value="1"/>
</dbReference>
<sequence>LNAIFNGVDKNMFRLINTCTEAKEAWEILQTAHEGTTKVRMSKLQLLRIKFENFKMEENESILEFNARLRD</sequence>
<dbReference type="Proteomes" id="UP000265520">
    <property type="component" value="Unassembled WGS sequence"/>
</dbReference>
<feature type="non-terminal residue" evidence="1">
    <location>
        <position position="1"/>
    </location>
</feature>
<reference evidence="1 2" key="1">
    <citation type="journal article" date="2018" name="Front. Plant Sci.">
        <title>Red Clover (Trifolium pratense) and Zigzag Clover (T. medium) - A Picture of Genomic Similarities and Differences.</title>
        <authorList>
            <person name="Dluhosova J."/>
            <person name="Istvanek J."/>
            <person name="Nedelnik J."/>
            <person name="Repkova J."/>
        </authorList>
    </citation>
    <scope>NUCLEOTIDE SEQUENCE [LARGE SCALE GENOMIC DNA]</scope>
    <source>
        <strain evidence="2">cv. 10/8</strain>
        <tissue evidence="1">Leaf</tissue>
    </source>
</reference>
<dbReference type="EMBL" id="LXQA011051162">
    <property type="protein sequence ID" value="MCI82765.1"/>
    <property type="molecule type" value="Genomic_DNA"/>
</dbReference>
<name>A0A392V7F9_9FABA</name>
<evidence type="ECO:0000313" key="1">
    <source>
        <dbReference type="EMBL" id="MCI82765.1"/>
    </source>
</evidence>
<protein>
    <submittedName>
        <fullName evidence="1">Gag-pol polyprotein</fullName>
    </submittedName>
</protein>
<evidence type="ECO:0000313" key="2">
    <source>
        <dbReference type="Proteomes" id="UP000265520"/>
    </source>
</evidence>
<comment type="caution">
    <text evidence="1">The sequence shown here is derived from an EMBL/GenBank/DDBJ whole genome shotgun (WGS) entry which is preliminary data.</text>
</comment>
<accession>A0A392V7F9</accession>
<dbReference type="AlphaFoldDB" id="A0A392V7F9"/>